<keyword evidence="3" id="KW-1185">Reference proteome</keyword>
<reference evidence="2 3" key="1">
    <citation type="submission" date="2024-03" db="EMBL/GenBank/DDBJ databases">
        <title>Human intestinal bacterial collection.</title>
        <authorList>
            <person name="Pauvert C."/>
            <person name="Hitch T.C.A."/>
            <person name="Clavel T."/>
        </authorList>
    </citation>
    <scope>NUCLEOTIDE SEQUENCE [LARGE SCALE GENOMIC DNA]</scope>
    <source>
        <strain evidence="2 3">CLA-AP-H27</strain>
    </source>
</reference>
<gene>
    <name evidence="2" type="ORF">WMO41_01015</name>
</gene>
<comment type="caution">
    <text evidence="2">The sequence shown here is derived from an EMBL/GenBank/DDBJ whole genome shotgun (WGS) entry which is preliminary data.</text>
</comment>
<protein>
    <submittedName>
        <fullName evidence="2">Uncharacterized protein</fullName>
    </submittedName>
</protein>
<name>A0ABV1HHJ0_9FIRM</name>
<evidence type="ECO:0000313" key="3">
    <source>
        <dbReference type="Proteomes" id="UP001437460"/>
    </source>
</evidence>
<evidence type="ECO:0000256" key="1">
    <source>
        <dbReference type="SAM" id="MobiDB-lite"/>
    </source>
</evidence>
<feature type="region of interest" description="Disordered" evidence="1">
    <location>
        <begin position="28"/>
        <end position="49"/>
    </location>
</feature>
<proteinExistence type="predicted"/>
<organism evidence="2 3">
    <name type="scientific">Ventrimonas faecis</name>
    <dbReference type="NCBI Taxonomy" id="3133170"/>
    <lineage>
        <taxon>Bacteria</taxon>
        <taxon>Bacillati</taxon>
        <taxon>Bacillota</taxon>
        <taxon>Clostridia</taxon>
        <taxon>Lachnospirales</taxon>
        <taxon>Lachnospiraceae</taxon>
        <taxon>Ventrimonas</taxon>
    </lineage>
</organism>
<evidence type="ECO:0000313" key="2">
    <source>
        <dbReference type="EMBL" id="MEQ2561770.1"/>
    </source>
</evidence>
<sequence>MGEISEYGKKYKMVENTKEICSIAPDCGNGNNGRLSEENDFAGLPGSGR</sequence>
<dbReference type="Proteomes" id="UP001437460">
    <property type="component" value="Unassembled WGS sequence"/>
</dbReference>
<dbReference type="EMBL" id="JBBMFJ010000001">
    <property type="protein sequence ID" value="MEQ2561770.1"/>
    <property type="molecule type" value="Genomic_DNA"/>
</dbReference>
<accession>A0ABV1HHJ0</accession>